<dbReference type="GO" id="GO:0022857">
    <property type="term" value="F:transmembrane transporter activity"/>
    <property type="evidence" value="ECO:0007669"/>
    <property type="project" value="InterPro"/>
</dbReference>
<dbReference type="PANTHER" id="PTHR42718">
    <property type="entry name" value="MAJOR FACILITATOR SUPERFAMILY MULTIDRUG TRANSPORTER MFSC"/>
    <property type="match status" value="1"/>
</dbReference>
<dbReference type="GO" id="GO:0005886">
    <property type="term" value="C:plasma membrane"/>
    <property type="evidence" value="ECO:0007669"/>
    <property type="project" value="UniProtKB-SubCell"/>
</dbReference>
<keyword evidence="3" id="KW-1003">Cell membrane</keyword>
<dbReference type="STRING" id="1631356.VV01_17855"/>
<dbReference type="Gene3D" id="1.20.1250.20">
    <property type="entry name" value="MFS general substrate transporter like domains"/>
    <property type="match status" value="2"/>
</dbReference>
<dbReference type="SUPFAM" id="SSF103473">
    <property type="entry name" value="MFS general substrate transporter"/>
    <property type="match status" value="1"/>
</dbReference>
<feature type="transmembrane region" description="Helical" evidence="7">
    <location>
        <begin position="116"/>
        <end position="139"/>
    </location>
</feature>
<proteinExistence type="predicted"/>
<evidence type="ECO:0000313" key="10">
    <source>
        <dbReference type="Proteomes" id="UP000037397"/>
    </source>
</evidence>
<organism evidence="9 10">
    <name type="scientific">Luteipulveratus halotolerans</name>
    <dbReference type="NCBI Taxonomy" id="1631356"/>
    <lineage>
        <taxon>Bacteria</taxon>
        <taxon>Bacillati</taxon>
        <taxon>Actinomycetota</taxon>
        <taxon>Actinomycetes</taxon>
        <taxon>Micrococcales</taxon>
        <taxon>Dermacoccaceae</taxon>
        <taxon>Luteipulveratus</taxon>
    </lineage>
</organism>
<gene>
    <name evidence="9" type="ORF">VV01_17855</name>
</gene>
<protein>
    <recommendedName>
        <fullName evidence="8">Major facilitator superfamily (MFS) profile domain-containing protein</fullName>
    </recommendedName>
</protein>
<keyword evidence="6 7" id="KW-0472">Membrane</keyword>
<feature type="domain" description="Major facilitator superfamily (MFS) profile" evidence="8">
    <location>
        <begin position="1"/>
        <end position="456"/>
    </location>
</feature>
<reference evidence="10" key="1">
    <citation type="submission" date="2015-03" db="EMBL/GenBank/DDBJ databases">
        <title>Luteipulveratus halotolerans sp. nov., a novel actinobacterium (Dermacoccaceae) from Sarawak, Malaysia.</title>
        <authorList>
            <person name="Juboi H."/>
            <person name="Basik A."/>
            <person name="Shamsul S.S."/>
            <person name="Arnold P."/>
            <person name="Schmitt E.K."/>
            <person name="Sanglier J.-J."/>
            <person name="Yeo T."/>
        </authorList>
    </citation>
    <scope>NUCLEOTIDE SEQUENCE [LARGE SCALE GENOMIC DNA]</scope>
    <source>
        <strain evidence="10">C296001</strain>
    </source>
</reference>
<evidence type="ECO:0000256" key="2">
    <source>
        <dbReference type="ARBA" id="ARBA00022448"/>
    </source>
</evidence>
<evidence type="ECO:0000256" key="3">
    <source>
        <dbReference type="ARBA" id="ARBA00022475"/>
    </source>
</evidence>
<feature type="transmembrane region" description="Helical" evidence="7">
    <location>
        <begin position="83"/>
        <end position="104"/>
    </location>
</feature>
<feature type="transmembrane region" description="Helical" evidence="7">
    <location>
        <begin position="177"/>
        <end position="197"/>
    </location>
</feature>
<comment type="caution">
    <text evidence="9">The sequence shown here is derived from an EMBL/GenBank/DDBJ whole genome shotgun (WGS) entry which is preliminary data.</text>
</comment>
<dbReference type="PANTHER" id="PTHR42718:SF46">
    <property type="entry name" value="BLR6921 PROTEIN"/>
    <property type="match status" value="1"/>
</dbReference>
<dbReference type="InterPro" id="IPR004638">
    <property type="entry name" value="EmrB-like"/>
</dbReference>
<keyword evidence="4 7" id="KW-0812">Transmembrane</keyword>
<dbReference type="InterPro" id="IPR011701">
    <property type="entry name" value="MFS"/>
</dbReference>
<feature type="transmembrane region" description="Helical" evidence="7">
    <location>
        <begin position="380"/>
        <end position="399"/>
    </location>
</feature>
<evidence type="ECO:0000256" key="6">
    <source>
        <dbReference type="ARBA" id="ARBA00023136"/>
    </source>
</evidence>
<dbReference type="AlphaFoldDB" id="A0A0L6CP89"/>
<comment type="subcellular location">
    <subcellularLocation>
        <location evidence="1">Cell membrane</location>
        <topology evidence="1">Multi-pass membrane protein</topology>
    </subcellularLocation>
</comment>
<dbReference type="Proteomes" id="UP000037397">
    <property type="component" value="Unassembled WGS sequence"/>
</dbReference>
<feature type="transmembrane region" description="Helical" evidence="7">
    <location>
        <begin position="59"/>
        <end position="77"/>
    </location>
</feature>
<evidence type="ECO:0000256" key="4">
    <source>
        <dbReference type="ARBA" id="ARBA00022692"/>
    </source>
</evidence>
<evidence type="ECO:0000259" key="8">
    <source>
        <dbReference type="PROSITE" id="PS50850"/>
    </source>
</evidence>
<dbReference type="InterPro" id="IPR020846">
    <property type="entry name" value="MFS_dom"/>
</dbReference>
<feature type="transmembrane region" description="Helical" evidence="7">
    <location>
        <begin position="242"/>
        <end position="263"/>
    </location>
</feature>
<dbReference type="NCBIfam" id="TIGR00711">
    <property type="entry name" value="efflux_EmrB"/>
    <property type="match status" value="1"/>
</dbReference>
<feature type="transmembrane region" description="Helical" evidence="7">
    <location>
        <begin position="203"/>
        <end position="221"/>
    </location>
</feature>
<name>A0A0L6CP89_9MICO</name>
<feature type="transmembrane region" description="Helical" evidence="7">
    <location>
        <begin position="27"/>
        <end position="47"/>
    </location>
</feature>
<keyword evidence="10" id="KW-1185">Reference proteome</keyword>
<feature type="transmembrane region" description="Helical" evidence="7">
    <location>
        <begin position="432"/>
        <end position="452"/>
    </location>
</feature>
<feature type="transmembrane region" description="Helical" evidence="7">
    <location>
        <begin position="308"/>
        <end position="327"/>
    </location>
</feature>
<dbReference type="EMBL" id="LAIR01000002">
    <property type="protein sequence ID" value="KNX39574.1"/>
    <property type="molecule type" value="Genomic_DNA"/>
</dbReference>
<accession>A0A0L6CP89</accession>
<evidence type="ECO:0000256" key="5">
    <source>
        <dbReference type="ARBA" id="ARBA00022989"/>
    </source>
</evidence>
<evidence type="ECO:0000256" key="1">
    <source>
        <dbReference type="ARBA" id="ARBA00004651"/>
    </source>
</evidence>
<keyword evidence="2" id="KW-0813">Transport</keyword>
<evidence type="ECO:0000313" key="9">
    <source>
        <dbReference type="EMBL" id="KNX39574.1"/>
    </source>
</evidence>
<sequence>MCIVLDTTITVVAVPVLMRELDASLATMQWTTTAYILALVTTLPLAARLSTRYGPRRTYVAAMLVFALGSVLAGLASGPVTLIAARVVQGLGGGLVNPVAMMLLMRGVPAAQRGKVASLLGLPVLLGPLTGPVLSGWLIDTWSWRAIFFITVPPALLAAVLVRRLAPPDGAGTREPVDVRGLALLLPASVITVLGLGEAALPAALRLALIAAGLGLMLGFVRHARTTSAPLLRVALLWRRSMASSVVVLVLFGAAYFGSMLLLPTYVQVMRGDSALTAGSMSIPVALATGLMMQVATRLVDRVEPWRIVAAGLTVSLAGAVTLAVVLRPDTSYVVLMAASAVIGLGAGAVILPAMTAATRDLDGADLASGSSVMGLAQQLASAFGTAAVTALLAAAVAWRAPLLDDGLEGAARLSGPARADVAPDLVDAQRLTQLAVVLLIGTALVLALTLMPRASRPPKSQPQEDR</sequence>
<keyword evidence="5 7" id="KW-1133">Transmembrane helix</keyword>
<dbReference type="Pfam" id="PF07690">
    <property type="entry name" value="MFS_1"/>
    <property type="match status" value="1"/>
</dbReference>
<dbReference type="InterPro" id="IPR036259">
    <property type="entry name" value="MFS_trans_sf"/>
</dbReference>
<dbReference type="PROSITE" id="PS50850">
    <property type="entry name" value="MFS"/>
    <property type="match status" value="1"/>
</dbReference>
<evidence type="ECO:0000256" key="7">
    <source>
        <dbReference type="SAM" id="Phobius"/>
    </source>
</evidence>
<feature type="transmembrane region" description="Helical" evidence="7">
    <location>
        <begin position="333"/>
        <end position="359"/>
    </location>
</feature>
<feature type="transmembrane region" description="Helical" evidence="7">
    <location>
        <begin position="145"/>
        <end position="165"/>
    </location>
</feature>